<protein>
    <submittedName>
        <fullName evidence="1">HTH-type transcriptional regulator HmrR</fullName>
    </submittedName>
</protein>
<gene>
    <name evidence="1" type="primary">hmrR_2</name>
    <name evidence="1" type="ORF">WYH_02507</name>
</gene>
<dbReference type="PATRIC" id="fig|1267766.3.peg.2538"/>
<dbReference type="EMBL" id="CP011452">
    <property type="protein sequence ID" value="AKH43537.1"/>
    <property type="molecule type" value="Genomic_DNA"/>
</dbReference>
<proteinExistence type="predicted"/>
<sequence length="132" mass="14622">MRIGQLARITGVKSETIRFYEREGILAAPPRTQANYRDYGPAEEARLNFIRRARDLGFSMARIRELLDLSDDADRSCAGIDALARSHLGEVERKIASLEALRTELGRMIAACEQDTVGDCRIIDALAGTAEP</sequence>
<evidence type="ECO:0000313" key="1">
    <source>
        <dbReference type="EMBL" id="AKH43537.1"/>
    </source>
</evidence>
<name>A0A0F7KWG0_9SPHN</name>
<dbReference type="GO" id="GO:0003700">
    <property type="term" value="F:DNA-binding transcription factor activity"/>
    <property type="evidence" value="ECO:0007669"/>
    <property type="project" value="InterPro"/>
</dbReference>
<organism evidence="1 2">
    <name type="scientific">Croceibacterium atlanticum</name>
    <dbReference type="NCBI Taxonomy" id="1267766"/>
    <lineage>
        <taxon>Bacteria</taxon>
        <taxon>Pseudomonadati</taxon>
        <taxon>Pseudomonadota</taxon>
        <taxon>Alphaproteobacteria</taxon>
        <taxon>Sphingomonadales</taxon>
        <taxon>Erythrobacteraceae</taxon>
        <taxon>Croceibacterium</taxon>
    </lineage>
</organism>
<dbReference type="STRING" id="1267766.WYH_02507"/>
<dbReference type="PROSITE" id="PS50937">
    <property type="entry name" value="HTH_MERR_2"/>
    <property type="match status" value="1"/>
</dbReference>
<reference evidence="1" key="1">
    <citation type="submission" date="2015-05" db="EMBL/GenBank/DDBJ databases">
        <title>The complete genome of Altererythrobacter atlanticus strain 26DY36.</title>
        <authorList>
            <person name="Wu Y.-H."/>
            <person name="Cheng H."/>
            <person name="Wu X.-W."/>
        </authorList>
    </citation>
    <scope>NUCLEOTIDE SEQUENCE [LARGE SCALE GENOMIC DNA]</scope>
    <source>
        <strain evidence="1">26DY36</strain>
    </source>
</reference>
<dbReference type="GO" id="GO:0003677">
    <property type="term" value="F:DNA binding"/>
    <property type="evidence" value="ECO:0007669"/>
    <property type="project" value="InterPro"/>
</dbReference>
<dbReference type="Proteomes" id="UP000034392">
    <property type="component" value="Chromosome"/>
</dbReference>
<accession>A0A0F7KWG0</accession>
<dbReference type="InterPro" id="IPR015358">
    <property type="entry name" value="Tscrpt_reg_MerR_DNA-bd"/>
</dbReference>
<dbReference type="RefSeq" id="WP_082347972.1">
    <property type="nucleotide sequence ID" value="NZ_CP011452.2"/>
</dbReference>
<dbReference type="KEGG" id="aay:WYH_02507"/>
<dbReference type="PANTHER" id="PTHR30204:SF94">
    <property type="entry name" value="HEAVY METAL-DEPENDENT TRANSCRIPTIONAL REGULATOR HI_0293-RELATED"/>
    <property type="match status" value="1"/>
</dbReference>
<dbReference type="PANTHER" id="PTHR30204">
    <property type="entry name" value="REDOX-CYCLING DRUG-SENSING TRANSCRIPTIONAL ACTIVATOR SOXR"/>
    <property type="match status" value="1"/>
</dbReference>
<evidence type="ECO:0000313" key="2">
    <source>
        <dbReference type="Proteomes" id="UP000034392"/>
    </source>
</evidence>
<dbReference type="Gene3D" id="1.10.1660.10">
    <property type="match status" value="1"/>
</dbReference>
<dbReference type="InterPro" id="IPR000551">
    <property type="entry name" value="MerR-type_HTH_dom"/>
</dbReference>
<dbReference type="Pfam" id="PF00376">
    <property type="entry name" value="MerR"/>
    <property type="match status" value="1"/>
</dbReference>
<dbReference type="PROSITE" id="PS00552">
    <property type="entry name" value="HTH_MERR_1"/>
    <property type="match status" value="1"/>
</dbReference>
<dbReference type="SUPFAM" id="SSF46955">
    <property type="entry name" value="Putative DNA-binding domain"/>
    <property type="match status" value="1"/>
</dbReference>
<dbReference type="OrthoDB" id="9802944at2"/>
<dbReference type="InterPro" id="IPR047057">
    <property type="entry name" value="MerR_fam"/>
</dbReference>
<keyword evidence="2" id="KW-1185">Reference proteome</keyword>
<dbReference type="PRINTS" id="PR00040">
    <property type="entry name" value="HTHMERR"/>
</dbReference>
<dbReference type="CDD" id="cd04785">
    <property type="entry name" value="HTH_CadR-PbrR-like"/>
    <property type="match status" value="1"/>
</dbReference>
<dbReference type="AlphaFoldDB" id="A0A0F7KWG0"/>
<dbReference type="Pfam" id="PF09278">
    <property type="entry name" value="MerR-DNA-bind"/>
    <property type="match status" value="1"/>
</dbReference>
<dbReference type="SMART" id="SM00422">
    <property type="entry name" value="HTH_MERR"/>
    <property type="match status" value="1"/>
</dbReference>
<dbReference type="InterPro" id="IPR009061">
    <property type="entry name" value="DNA-bd_dom_put_sf"/>
</dbReference>